<name>G0UXN1_TRYCI</name>
<gene>
    <name evidence="1" type="ORF">TCIL3000_10_9260</name>
</gene>
<evidence type="ECO:0000313" key="1">
    <source>
        <dbReference type="EMBL" id="CCC94148.1"/>
    </source>
</evidence>
<organism evidence="1">
    <name type="scientific">Trypanosoma congolense (strain IL3000)</name>
    <dbReference type="NCBI Taxonomy" id="1068625"/>
    <lineage>
        <taxon>Eukaryota</taxon>
        <taxon>Discoba</taxon>
        <taxon>Euglenozoa</taxon>
        <taxon>Kinetoplastea</taxon>
        <taxon>Metakinetoplastina</taxon>
        <taxon>Trypanosomatida</taxon>
        <taxon>Trypanosomatidae</taxon>
        <taxon>Trypanosoma</taxon>
        <taxon>Nannomonas</taxon>
    </lineage>
</organism>
<reference evidence="1" key="1">
    <citation type="journal article" date="2012" name="Proc. Natl. Acad. Sci. U.S.A.">
        <title>Antigenic diversity is generated by distinct evolutionary mechanisms in African trypanosome species.</title>
        <authorList>
            <person name="Jackson A.P."/>
            <person name="Berry A."/>
            <person name="Aslett M."/>
            <person name="Allison H.C."/>
            <person name="Burton P."/>
            <person name="Vavrova-Anderson J."/>
            <person name="Brown R."/>
            <person name="Browne H."/>
            <person name="Corton N."/>
            <person name="Hauser H."/>
            <person name="Gamble J."/>
            <person name="Gilderthorp R."/>
            <person name="Marcello L."/>
            <person name="McQuillan J."/>
            <person name="Otto T.D."/>
            <person name="Quail M.A."/>
            <person name="Sanders M.J."/>
            <person name="van Tonder A."/>
            <person name="Ginger M.L."/>
            <person name="Field M.C."/>
            <person name="Barry J.D."/>
            <person name="Hertz-Fowler C."/>
            <person name="Berriman M."/>
        </authorList>
    </citation>
    <scope>NUCLEOTIDE SEQUENCE</scope>
    <source>
        <strain evidence="1">IL3000</strain>
    </source>
</reference>
<sequence>MTSLQLRRQCRKIRPPAAVSFLLVSSRHVRGGCGRGDLYFVNPEASHRSARISGMLWGVRHSTQATCPESGQLHYRKLMLHARPNGPSGSLERHCGDTCNWSYLVPSLQRCSELAIHDDLWKKLCQLELGGISDIRLHLTKRECQRVQDGQNIYRYELHQRLPLLEESIQRAELGHLLGLFHSARRARVRLTTSPALTVEEGVESLETPSPESLSCRAVVNAAGCDTTPGRNQIFDVSSRVSGLVDAALARMCELWCFCDSEEGTTDNCDTKGISARQRAKKRQVARRFDEELRWHGIKTSQGAGIVKQ</sequence>
<dbReference type="VEuPathDB" id="TriTrypDB:TcIL3000_10_9260"/>
<proteinExistence type="predicted"/>
<dbReference type="EMBL" id="HE575323">
    <property type="protein sequence ID" value="CCC94148.1"/>
    <property type="molecule type" value="Genomic_DNA"/>
</dbReference>
<dbReference type="AlphaFoldDB" id="G0UXN1"/>
<accession>G0UXN1</accession>
<protein>
    <submittedName>
        <fullName evidence="1">Uncharacterized protein</fullName>
    </submittedName>
</protein>